<name>A0A1V6CDJ8_UNCT6</name>
<keyword evidence="14" id="KW-0812">Transmembrane</keyword>
<evidence type="ECO:0000313" key="15">
    <source>
        <dbReference type="EMBL" id="OQB74943.1"/>
    </source>
</evidence>
<keyword evidence="10 13" id="KW-0067">ATP-binding</keyword>
<evidence type="ECO:0000256" key="13">
    <source>
        <dbReference type="HAMAP-Rule" id="MF_00409"/>
    </source>
</evidence>
<dbReference type="Proteomes" id="UP000485562">
    <property type="component" value="Unassembled WGS sequence"/>
</dbReference>
<comment type="similarity">
    <text evidence="13">Belongs to the LpxK family.</text>
</comment>
<keyword evidence="8 13" id="KW-0547">Nucleotide-binding</keyword>
<dbReference type="AlphaFoldDB" id="A0A1V6CDJ8"/>
<evidence type="ECO:0000256" key="4">
    <source>
        <dbReference type="ARBA" id="ARBA00016436"/>
    </source>
</evidence>
<reference evidence="15" key="1">
    <citation type="submission" date="2017-02" db="EMBL/GenBank/DDBJ databases">
        <title>Delving into the versatile metabolic prowess of the omnipresent phylum Bacteroidetes.</title>
        <authorList>
            <person name="Nobu M.K."/>
            <person name="Mei R."/>
            <person name="Narihiro T."/>
            <person name="Kuroda K."/>
            <person name="Liu W.-T."/>
        </authorList>
    </citation>
    <scope>NUCLEOTIDE SEQUENCE</scope>
    <source>
        <strain evidence="15">ADurb.Bin131</strain>
    </source>
</reference>
<dbReference type="PANTHER" id="PTHR42724">
    <property type="entry name" value="TETRAACYLDISACCHARIDE 4'-KINASE"/>
    <property type="match status" value="1"/>
</dbReference>
<dbReference type="GO" id="GO:0009245">
    <property type="term" value="P:lipid A biosynthetic process"/>
    <property type="evidence" value="ECO:0007669"/>
    <property type="project" value="UniProtKB-UniRule"/>
</dbReference>
<evidence type="ECO:0000256" key="9">
    <source>
        <dbReference type="ARBA" id="ARBA00022777"/>
    </source>
</evidence>
<keyword evidence="14" id="KW-1133">Transmembrane helix</keyword>
<evidence type="ECO:0000256" key="11">
    <source>
        <dbReference type="ARBA" id="ARBA00023098"/>
    </source>
</evidence>
<keyword evidence="7 13" id="KW-0808">Transferase</keyword>
<evidence type="ECO:0000256" key="8">
    <source>
        <dbReference type="ARBA" id="ARBA00022741"/>
    </source>
</evidence>
<keyword evidence="14" id="KW-0472">Membrane</keyword>
<dbReference type="UniPathway" id="UPA00359">
    <property type="reaction ID" value="UER00482"/>
</dbReference>
<dbReference type="InterPro" id="IPR003758">
    <property type="entry name" value="LpxK"/>
</dbReference>
<dbReference type="InterPro" id="IPR027417">
    <property type="entry name" value="P-loop_NTPase"/>
</dbReference>
<evidence type="ECO:0000256" key="14">
    <source>
        <dbReference type="SAM" id="Phobius"/>
    </source>
</evidence>
<comment type="pathway">
    <text evidence="2 13">Glycolipid biosynthesis; lipid IV(A) biosynthesis; lipid IV(A) from (3R)-3-hydroxytetradecanoyl-[acyl-carrier-protein] and UDP-N-acetyl-alpha-D-glucosamine: step 6/6.</text>
</comment>
<keyword evidence="5 13" id="KW-0444">Lipid biosynthesis</keyword>
<dbReference type="PANTHER" id="PTHR42724:SF1">
    <property type="entry name" value="TETRAACYLDISACCHARIDE 4'-KINASE, MITOCHONDRIAL-RELATED"/>
    <property type="match status" value="1"/>
</dbReference>
<keyword evidence="6 13" id="KW-0441">Lipid A biosynthesis</keyword>
<dbReference type="GO" id="GO:0009244">
    <property type="term" value="P:lipopolysaccharide core region biosynthetic process"/>
    <property type="evidence" value="ECO:0007669"/>
    <property type="project" value="TreeGrafter"/>
</dbReference>
<dbReference type="NCBIfam" id="TIGR00682">
    <property type="entry name" value="lpxK"/>
    <property type="match status" value="1"/>
</dbReference>
<accession>A0A1V6CDJ8</accession>
<feature type="binding site" evidence="13">
    <location>
        <begin position="77"/>
        <end position="84"/>
    </location>
    <ligand>
        <name>ATP</name>
        <dbReference type="ChEBI" id="CHEBI:30616"/>
    </ligand>
</feature>
<comment type="caution">
    <text evidence="15">The sequence shown here is derived from an EMBL/GenBank/DDBJ whole genome shotgun (WGS) entry which is preliminary data.</text>
</comment>
<dbReference type="GO" id="GO:0005886">
    <property type="term" value="C:plasma membrane"/>
    <property type="evidence" value="ECO:0007669"/>
    <property type="project" value="TreeGrafter"/>
</dbReference>
<evidence type="ECO:0000256" key="1">
    <source>
        <dbReference type="ARBA" id="ARBA00002274"/>
    </source>
</evidence>
<dbReference type="EMBL" id="MWDQ01000026">
    <property type="protein sequence ID" value="OQB74943.1"/>
    <property type="molecule type" value="Genomic_DNA"/>
</dbReference>
<proteinExistence type="inferred from homology"/>
<dbReference type="SUPFAM" id="SSF52540">
    <property type="entry name" value="P-loop containing nucleoside triphosphate hydrolases"/>
    <property type="match status" value="1"/>
</dbReference>
<dbReference type="Pfam" id="PF02606">
    <property type="entry name" value="LpxK"/>
    <property type="match status" value="1"/>
</dbReference>
<comment type="function">
    <text evidence="1 13">Transfers the gamma-phosphate of ATP to the 4'-position of a tetraacyldisaccharide 1-phosphate intermediate (termed DS-1-P) to form tetraacyldisaccharide 1,4'-bis-phosphate (lipid IVA).</text>
</comment>
<evidence type="ECO:0000256" key="5">
    <source>
        <dbReference type="ARBA" id="ARBA00022516"/>
    </source>
</evidence>
<dbReference type="GO" id="GO:0005524">
    <property type="term" value="F:ATP binding"/>
    <property type="evidence" value="ECO:0007669"/>
    <property type="project" value="UniProtKB-UniRule"/>
</dbReference>
<dbReference type="EC" id="2.7.1.130" evidence="3 13"/>
<sequence>MEQLKSILYFPKIRSSRPFSKRAQNLIFFHEETLLKKAWTILFLPISLFWLLGCYIKIILSRKKEFDIPIISIGNIEAGGTGKTPLTIEIAKIIKDVKTRISIICYTANRKYPDESILISRTIKQTTIYQGKNRRKLIDIAIENNPDIIIIDDGFQYFDIANKIDIILLDPETPLNLLIPSGRMRFPSWFLKYADAIVIKQTKKNMRFYKDFLKKIEAYHKPIFFAQYHIKEVIDLQNNKIPVAMLKNKNVIAFCGIAKPKSFIETISETGVHKIYAIWYPDHFVYHQSDINEIENLFKNTKADLILTTEKDMVKIREFNIDFPVYSLNIEMDVEPYDKFKSWIMNKIFPPSNFSKI</sequence>
<evidence type="ECO:0000256" key="2">
    <source>
        <dbReference type="ARBA" id="ARBA00004870"/>
    </source>
</evidence>
<feature type="transmembrane region" description="Helical" evidence="14">
    <location>
        <begin position="38"/>
        <end position="60"/>
    </location>
</feature>
<evidence type="ECO:0000256" key="10">
    <source>
        <dbReference type="ARBA" id="ARBA00022840"/>
    </source>
</evidence>
<keyword evidence="9 13" id="KW-0418">Kinase</keyword>
<dbReference type="GO" id="GO:0009029">
    <property type="term" value="F:lipid-A 4'-kinase activity"/>
    <property type="evidence" value="ECO:0007669"/>
    <property type="project" value="UniProtKB-UniRule"/>
</dbReference>
<organism evidence="15">
    <name type="scientific">candidate division TA06 bacterium ADurb.Bin131</name>
    <dbReference type="NCBI Taxonomy" id="1852827"/>
    <lineage>
        <taxon>Bacteria</taxon>
        <taxon>Bacteria division TA06</taxon>
    </lineage>
</organism>
<evidence type="ECO:0000256" key="7">
    <source>
        <dbReference type="ARBA" id="ARBA00022679"/>
    </source>
</evidence>
<evidence type="ECO:0000256" key="3">
    <source>
        <dbReference type="ARBA" id="ARBA00012071"/>
    </source>
</evidence>
<evidence type="ECO:0000256" key="6">
    <source>
        <dbReference type="ARBA" id="ARBA00022556"/>
    </source>
</evidence>
<gene>
    <name evidence="13 15" type="primary">lpxK</name>
    <name evidence="15" type="ORF">BWX89_00301</name>
</gene>
<comment type="catalytic activity">
    <reaction evidence="13">
        <text>a lipid A disaccharide + ATP = a lipid IVA + ADP + H(+)</text>
        <dbReference type="Rhea" id="RHEA:67840"/>
        <dbReference type="ChEBI" id="CHEBI:15378"/>
        <dbReference type="ChEBI" id="CHEBI:30616"/>
        <dbReference type="ChEBI" id="CHEBI:176343"/>
        <dbReference type="ChEBI" id="CHEBI:176425"/>
        <dbReference type="ChEBI" id="CHEBI:456216"/>
        <dbReference type="EC" id="2.7.1.130"/>
    </reaction>
</comment>
<dbReference type="HAMAP" id="MF_00409">
    <property type="entry name" value="LpxK"/>
    <property type="match status" value="1"/>
</dbReference>
<evidence type="ECO:0000256" key="12">
    <source>
        <dbReference type="ARBA" id="ARBA00029757"/>
    </source>
</evidence>
<keyword evidence="11 13" id="KW-0443">Lipid metabolism</keyword>
<protein>
    <recommendedName>
        <fullName evidence="4 13">Tetraacyldisaccharide 4'-kinase</fullName>
        <ecNumber evidence="3 13">2.7.1.130</ecNumber>
    </recommendedName>
    <alternativeName>
        <fullName evidence="12 13">Lipid A 4'-kinase</fullName>
    </alternativeName>
</protein>